<evidence type="ECO:0000256" key="5">
    <source>
        <dbReference type="ARBA" id="ARBA00022679"/>
    </source>
</evidence>
<evidence type="ECO:0000256" key="7">
    <source>
        <dbReference type="ARBA" id="ARBA00022695"/>
    </source>
</evidence>
<dbReference type="GO" id="GO:0061710">
    <property type="term" value="F:L-threonylcarbamoyladenylate synthase"/>
    <property type="evidence" value="ECO:0007669"/>
    <property type="project" value="UniProtKB-EC"/>
</dbReference>
<dbReference type="InterPro" id="IPR006070">
    <property type="entry name" value="Sua5-like_dom"/>
</dbReference>
<dbReference type="GO" id="GO:0006450">
    <property type="term" value="P:regulation of translational fidelity"/>
    <property type="evidence" value="ECO:0007669"/>
    <property type="project" value="TreeGrafter"/>
</dbReference>
<evidence type="ECO:0000256" key="1">
    <source>
        <dbReference type="ARBA" id="ARBA00004496"/>
    </source>
</evidence>
<comment type="catalytic activity">
    <reaction evidence="11">
        <text>L-threonine + hydrogencarbonate + ATP = L-threonylcarbamoyladenylate + diphosphate + H2O</text>
        <dbReference type="Rhea" id="RHEA:36407"/>
        <dbReference type="ChEBI" id="CHEBI:15377"/>
        <dbReference type="ChEBI" id="CHEBI:17544"/>
        <dbReference type="ChEBI" id="CHEBI:30616"/>
        <dbReference type="ChEBI" id="CHEBI:33019"/>
        <dbReference type="ChEBI" id="CHEBI:57926"/>
        <dbReference type="ChEBI" id="CHEBI:73682"/>
        <dbReference type="EC" id="2.7.7.87"/>
    </reaction>
</comment>
<dbReference type="AlphaFoldDB" id="A0A9D5P221"/>
<evidence type="ECO:0000256" key="2">
    <source>
        <dbReference type="ARBA" id="ARBA00007663"/>
    </source>
</evidence>
<dbReference type="Gene3D" id="3.90.870.10">
    <property type="entry name" value="DHBP synthase"/>
    <property type="match status" value="1"/>
</dbReference>
<dbReference type="GO" id="GO:0008033">
    <property type="term" value="P:tRNA processing"/>
    <property type="evidence" value="ECO:0007669"/>
    <property type="project" value="UniProtKB-KW"/>
</dbReference>
<dbReference type="EC" id="2.7.7.87" evidence="3"/>
<gene>
    <name evidence="13" type="ORF">E7101_12230</name>
</gene>
<comment type="subcellular location">
    <subcellularLocation>
        <location evidence="1">Cytoplasm</location>
    </subcellularLocation>
</comment>
<dbReference type="Proteomes" id="UP000806522">
    <property type="component" value="Unassembled WGS sequence"/>
</dbReference>
<name>A0A9D5P221_XYLRU</name>
<keyword evidence="4" id="KW-0963">Cytoplasm</keyword>
<dbReference type="PANTHER" id="PTHR17490">
    <property type="entry name" value="SUA5"/>
    <property type="match status" value="1"/>
</dbReference>
<comment type="caution">
    <text evidence="13">The sequence shown here is derived from an EMBL/GenBank/DDBJ whole genome shotgun (WGS) entry which is preliminary data.</text>
</comment>
<keyword evidence="8" id="KW-0547">Nucleotide-binding</keyword>
<evidence type="ECO:0000256" key="9">
    <source>
        <dbReference type="ARBA" id="ARBA00022840"/>
    </source>
</evidence>
<evidence type="ECO:0000313" key="14">
    <source>
        <dbReference type="Proteomes" id="UP000806522"/>
    </source>
</evidence>
<evidence type="ECO:0000256" key="4">
    <source>
        <dbReference type="ARBA" id="ARBA00022490"/>
    </source>
</evidence>
<dbReference type="PROSITE" id="PS51163">
    <property type="entry name" value="YRDC"/>
    <property type="match status" value="1"/>
</dbReference>
<evidence type="ECO:0000256" key="6">
    <source>
        <dbReference type="ARBA" id="ARBA00022694"/>
    </source>
</evidence>
<comment type="similarity">
    <text evidence="2">Belongs to the SUA5 family.</text>
</comment>
<dbReference type="GO" id="GO:0005737">
    <property type="term" value="C:cytoplasm"/>
    <property type="evidence" value="ECO:0007669"/>
    <property type="project" value="UniProtKB-SubCell"/>
</dbReference>
<dbReference type="Pfam" id="PF01300">
    <property type="entry name" value="Sua5_yciO_yrdC"/>
    <property type="match status" value="1"/>
</dbReference>
<dbReference type="InterPro" id="IPR017945">
    <property type="entry name" value="DHBP_synth_RibB-like_a/b_dom"/>
</dbReference>
<evidence type="ECO:0000256" key="11">
    <source>
        <dbReference type="ARBA" id="ARBA00048366"/>
    </source>
</evidence>
<dbReference type="GO" id="GO:0005524">
    <property type="term" value="F:ATP binding"/>
    <property type="evidence" value="ECO:0007669"/>
    <property type="project" value="UniProtKB-KW"/>
</dbReference>
<accession>A0A9D5P221</accession>
<keyword evidence="7" id="KW-0548">Nucleotidyltransferase</keyword>
<sequence>MKQEDDIKQAIETMRKGGVILYPTDTVWGIGCDATNVEAVKRVYQIKQREDSKALICLVDSDARMQRYFRNVPDVAWQLIDSLKEAPDAKPTTLILDGAINLAPNLIAEDGSLGIRITNEPFSKELCYRFQKAIVSTSANISGEPAAQNYCDIDPRILEAVDYVCWTRRQEHKPHTPSSIIKLKENGEVTVIRK</sequence>
<dbReference type="InterPro" id="IPR050156">
    <property type="entry name" value="TC-AMP_synthase_SUA5"/>
</dbReference>
<evidence type="ECO:0000256" key="8">
    <source>
        <dbReference type="ARBA" id="ARBA00022741"/>
    </source>
</evidence>
<keyword evidence="9" id="KW-0067">ATP-binding</keyword>
<proteinExistence type="inferred from homology"/>
<keyword evidence="6" id="KW-0819">tRNA processing</keyword>
<dbReference type="GO" id="GO:0003725">
    <property type="term" value="F:double-stranded RNA binding"/>
    <property type="evidence" value="ECO:0007669"/>
    <property type="project" value="InterPro"/>
</dbReference>
<organism evidence="13 14">
    <name type="scientific">Xylanibacter ruminicola</name>
    <name type="common">Prevotella ruminicola</name>
    <dbReference type="NCBI Taxonomy" id="839"/>
    <lineage>
        <taxon>Bacteria</taxon>
        <taxon>Pseudomonadati</taxon>
        <taxon>Bacteroidota</taxon>
        <taxon>Bacteroidia</taxon>
        <taxon>Bacteroidales</taxon>
        <taxon>Prevotellaceae</taxon>
        <taxon>Xylanibacter</taxon>
    </lineage>
</organism>
<dbReference type="PANTHER" id="PTHR17490:SF16">
    <property type="entry name" value="THREONYLCARBAMOYL-AMP SYNTHASE"/>
    <property type="match status" value="1"/>
</dbReference>
<reference evidence="13" key="1">
    <citation type="submission" date="2019-04" db="EMBL/GenBank/DDBJ databases">
        <title>Evolution of Biomass-Degrading Anaerobic Consortia Revealed by Metagenomics.</title>
        <authorList>
            <person name="Peng X."/>
        </authorList>
    </citation>
    <scope>NUCLEOTIDE SEQUENCE</scope>
    <source>
        <strain evidence="13">SIG140</strain>
    </source>
</reference>
<protein>
    <recommendedName>
        <fullName evidence="10">L-threonylcarbamoyladenylate synthase</fullName>
        <ecNumber evidence="3">2.7.7.87</ecNumber>
    </recommendedName>
    <alternativeName>
        <fullName evidence="10">L-threonylcarbamoyladenylate synthase</fullName>
    </alternativeName>
</protein>
<keyword evidence="5" id="KW-0808">Transferase</keyword>
<evidence type="ECO:0000259" key="12">
    <source>
        <dbReference type="PROSITE" id="PS51163"/>
    </source>
</evidence>
<feature type="domain" description="YrdC-like" evidence="12">
    <location>
        <begin position="4"/>
        <end position="194"/>
    </location>
</feature>
<evidence type="ECO:0000256" key="3">
    <source>
        <dbReference type="ARBA" id="ARBA00012584"/>
    </source>
</evidence>
<dbReference type="EMBL" id="SUYC01000015">
    <property type="protein sequence ID" value="MBE6271695.1"/>
    <property type="molecule type" value="Genomic_DNA"/>
</dbReference>
<evidence type="ECO:0000313" key="13">
    <source>
        <dbReference type="EMBL" id="MBE6271695.1"/>
    </source>
</evidence>
<dbReference type="NCBIfam" id="TIGR00057">
    <property type="entry name" value="L-threonylcarbamoyladenylate synthase"/>
    <property type="match status" value="1"/>
</dbReference>
<evidence type="ECO:0000256" key="10">
    <source>
        <dbReference type="ARBA" id="ARBA00029774"/>
    </source>
</evidence>
<dbReference type="GO" id="GO:0000049">
    <property type="term" value="F:tRNA binding"/>
    <property type="evidence" value="ECO:0007669"/>
    <property type="project" value="TreeGrafter"/>
</dbReference>
<dbReference type="SUPFAM" id="SSF55821">
    <property type="entry name" value="YrdC/RibB"/>
    <property type="match status" value="1"/>
</dbReference>